<sequence length="471" mass="54341">DVPDGLLCVDSLEIFRKIDQARDREREEDEELAEFIRNELREIEKAEEEAQSNGRCSRIPSGTLQAPEEQQTEQGKAPQLVTDYDILCPLSSIKEFQKMNETTPKRPTTANTPPRMRRTGGSPQETPKKTPAERIPKSRKELFPAKRKYRLVDIYRSFFGEDPEMPEIPRVLHKLSFCVNPFKRICEESTKITGLDNFKLEYESKLGVRELDMITKFVERLQQPACLVAHNGNGYDYPLLRKEFLKQKIYMCYELDKLHNGEDVTFHDVINMLSYRSVDIRKALQLEELLAREEFEYIIEEEVAKQTIRTWLEGCLKKIRTQNIAKQQNSLLAGLRATNEAPKPDSTEDKTTKEPQDSEQDSKDAETLRLRKKSQNVLNRSDSTGSASGRKFLAPTLSDPQARNDKERFSNSKKKTPRPQATTKNNLPFLNEFTHNQAQIVGPTNQLNLVYEVQGWFQEQVCCTVSSDEEE</sequence>
<evidence type="ECO:0000256" key="1">
    <source>
        <dbReference type="SAM" id="MobiDB-lite"/>
    </source>
</evidence>
<dbReference type="SUPFAM" id="SSF53098">
    <property type="entry name" value="Ribonuclease H-like"/>
    <property type="match status" value="1"/>
</dbReference>
<dbReference type="VEuPathDB" id="VectorBase:PPAI008231"/>
<dbReference type="VEuPathDB" id="VectorBase:PPAPM1_008144"/>
<name>A0A1B0GPU6_PHLPP</name>
<feature type="region of interest" description="Disordered" evidence="1">
    <location>
        <begin position="333"/>
        <end position="426"/>
    </location>
</feature>
<feature type="region of interest" description="Disordered" evidence="1">
    <location>
        <begin position="98"/>
        <end position="135"/>
    </location>
</feature>
<protein>
    <recommendedName>
        <fullName evidence="4">Exonuclease domain-containing protein</fullName>
    </recommendedName>
</protein>
<dbReference type="InterPro" id="IPR012337">
    <property type="entry name" value="RNaseH-like_sf"/>
</dbReference>
<dbReference type="VEuPathDB" id="VectorBase:PPAPM1_003154"/>
<dbReference type="VEuPathDB" id="VectorBase:PPAPM1_008462"/>
<dbReference type="GO" id="GO:0032224">
    <property type="term" value="P:positive regulation of synaptic transmission, cholinergic"/>
    <property type="evidence" value="ECO:0007669"/>
    <property type="project" value="TreeGrafter"/>
</dbReference>
<dbReference type="Gene3D" id="3.30.420.10">
    <property type="entry name" value="Ribonuclease H-like superfamily/Ribonuclease H"/>
    <property type="match status" value="1"/>
</dbReference>
<dbReference type="AlphaFoldDB" id="A0A1B0GPU6"/>
<feature type="compositionally biased region" description="Polar residues" evidence="1">
    <location>
        <begin position="375"/>
        <end position="387"/>
    </location>
</feature>
<dbReference type="InterPro" id="IPR028823">
    <property type="entry name" value="NALCN"/>
</dbReference>
<dbReference type="GO" id="GO:0005886">
    <property type="term" value="C:plasma membrane"/>
    <property type="evidence" value="ECO:0007669"/>
    <property type="project" value="TreeGrafter"/>
</dbReference>
<feature type="compositionally biased region" description="Basic and acidic residues" evidence="1">
    <location>
        <begin position="126"/>
        <end position="135"/>
    </location>
</feature>
<dbReference type="EnsemblMetazoa" id="PPAI008231-RA">
    <property type="protein sequence ID" value="PPAI008231-PA"/>
    <property type="gene ID" value="PPAI008231"/>
</dbReference>
<reference evidence="2" key="1">
    <citation type="submission" date="2022-08" db="UniProtKB">
        <authorList>
            <consortium name="EnsemblMetazoa"/>
        </authorList>
    </citation>
    <scope>IDENTIFICATION</scope>
    <source>
        <strain evidence="2">Israel</strain>
    </source>
</reference>
<accession>A0A1B0GPU6</accession>
<keyword evidence="3" id="KW-1185">Reference proteome</keyword>
<dbReference type="InterPro" id="IPR036397">
    <property type="entry name" value="RNaseH_sf"/>
</dbReference>
<feature type="compositionally biased region" description="Polar residues" evidence="1">
    <location>
        <begin position="99"/>
        <end position="112"/>
    </location>
</feature>
<dbReference type="Proteomes" id="UP000092462">
    <property type="component" value="Unassembled WGS sequence"/>
</dbReference>
<dbReference type="GO" id="GO:0032230">
    <property type="term" value="P:positive regulation of synaptic transmission, GABAergic"/>
    <property type="evidence" value="ECO:0007669"/>
    <property type="project" value="TreeGrafter"/>
</dbReference>
<dbReference type="PANTHER" id="PTHR46141:SF1">
    <property type="entry name" value="SODIUM LEAK CHANNEL NALCN"/>
    <property type="match status" value="1"/>
</dbReference>
<evidence type="ECO:0008006" key="4">
    <source>
        <dbReference type="Google" id="ProtNLM"/>
    </source>
</evidence>
<feature type="region of interest" description="Disordered" evidence="1">
    <location>
        <begin position="45"/>
        <end position="78"/>
    </location>
</feature>
<dbReference type="EMBL" id="AJVK01064062">
    <property type="status" value="NOT_ANNOTATED_CDS"/>
    <property type="molecule type" value="Genomic_DNA"/>
</dbReference>
<proteinExistence type="predicted"/>
<evidence type="ECO:0000313" key="3">
    <source>
        <dbReference type="Proteomes" id="UP000092462"/>
    </source>
</evidence>
<feature type="compositionally biased region" description="Basic and acidic residues" evidence="1">
    <location>
        <begin position="342"/>
        <end position="369"/>
    </location>
</feature>
<dbReference type="GO" id="GO:0005261">
    <property type="term" value="F:monoatomic cation channel activity"/>
    <property type="evidence" value="ECO:0007669"/>
    <property type="project" value="InterPro"/>
</dbReference>
<evidence type="ECO:0000313" key="2">
    <source>
        <dbReference type="EnsemblMetazoa" id="PPAI008231-PA"/>
    </source>
</evidence>
<dbReference type="PANTHER" id="PTHR46141">
    <property type="entry name" value="SODIUM LEAK CHANNEL NON-SELECTIVE PROTEIN"/>
    <property type="match status" value="1"/>
</dbReference>
<feature type="compositionally biased region" description="Polar residues" evidence="1">
    <location>
        <begin position="51"/>
        <end position="74"/>
    </location>
</feature>
<organism evidence="2 3">
    <name type="scientific">Phlebotomus papatasi</name>
    <name type="common">Sandfly</name>
    <dbReference type="NCBI Taxonomy" id="29031"/>
    <lineage>
        <taxon>Eukaryota</taxon>
        <taxon>Metazoa</taxon>
        <taxon>Ecdysozoa</taxon>
        <taxon>Arthropoda</taxon>
        <taxon>Hexapoda</taxon>
        <taxon>Insecta</taxon>
        <taxon>Pterygota</taxon>
        <taxon>Neoptera</taxon>
        <taxon>Endopterygota</taxon>
        <taxon>Diptera</taxon>
        <taxon>Nematocera</taxon>
        <taxon>Psychodoidea</taxon>
        <taxon>Psychodidae</taxon>
        <taxon>Phlebotomus</taxon>
        <taxon>Phlebotomus</taxon>
    </lineage>
</organism>
<dbReference type="GO" id="GO:0003676">
    <property type="term" value="F:nucleic acid binding"/>
    <property type="evidence" value="ECO:0007669"/>
    <property type="project" value="InterPro"/>
</dbReference>